<dbReference type="PANTHER" id="PTHR13325:SF3">
    <property type="entry name" value="MEMBRANE-BOUND TRANSCRIPTION FACTOR SITE-2 PROTEASE"/>
    <property type="match status" value="1"/>
</dbReference>
<evidence type="ECO:0000256" key="2">
    <source>
        <dbReference type="ARBA" id="ARBA00022692"/>
    </source>
</evidence>
<evidence type="ECO:0000256" key="5">
    <source>
        <dbReference type="ARBA" id="ARBA00032658"/>
    </source>
</evidence>
<evidence type="ECO:0000313" key="10">
    <source>
        <dbReference type="Proteomes" id="UP000076154"/>
    </source>
</evidence>
<dbReference type="InParanoid" id="A0A369K4J6"/>
<feature type="transmembrane region" description="Helical" evidence="6">
    <location>
        <begin position="219"/>
        <end position="238"/>
    </location>
</feature>
<feature type="chain" id="PRO_5016837098" description="Endopeptidase S2P" evidence="7">
    <location>
        <begin position="20"/>
        <end position="555"/>
    </location>
</feature>
<proteinExistence type="predicted"/>
<dbReference type="GO" id="GO:1905897">
    <property type="term" value="P:regulation of response to endoplasmic reticulum stress"/>
    <property type="evidence" value="ECO:0007669"/>
    <property type="project" value="TreeGrafter"/>
</dbReference>
<evidence type="ECO:0000313" key="9">
    <source>
        <dbReference type="EMBL" id="RDB26773.1"/>
    </source>
</evidence>
<dbReference type="GO" id="GO:0012505">
    <property type="term" value="C:endomembrane system"/>
    <property type="evidence" value="ECO:0007669"/>
    <property type="project" value="UniProtKB-SubCell"/>
</dbReference>
<dbReference type="GO" id="GO:0016020">
    <property type="term" value="C:membrane"/>
    <property type="evidence" value="ECO:0007669"/>
    <property type="project" value="InterPro"/>
</dbReference>
<evidence type="ECO:0000256" key="3">
    <source>
        <dbReference type="ARBA" id="ARBA00022989"/>
    </source>
</evidence>
<keyword evidence="9" id="KW-0645">Protease</keyword>
<evidence type="ECO:0000256" key="6">
    <source>
        <dbReference type="SAM" id="Phobius"/>
    </source>
</evidence>
<dbReference type="Pfam" id="PF02163">
    <property type="entry name" value="Peptidase_M50"/>
    <property type="match status" value="1"/>
</dbReference>
<dbReference type="InterPro" id="IPR008915">
    <property type="entry name" value="Peptidase_M50"/>
</dbReference>
<feature type="transmembrane region" description="Helical" evidence="6">
    <location>
        <begin position="178"/>
        <end position="199"/>
    </location>
</feature>
<comment type="caution">
    <text evidence="9">The sequence shown here is derived from an EMBL/GenBank/DDBJ whole genome shotgun (WGS) entry which is preliminary data.</text>
</comment>
<feature type="signal peptide" evidence="7">
    <location>
        <begin position="1"/>
        <end position="19"/>
    </location>
</feature>
<accession>A0A369K4J6</accession>
<evidence type="ECO:0000256" key="7">
    <source>
        <dbReference type="SAM" id="SignalP"/>
    </source>
</evidence>
<protein>
    <recommendedName>
        <fullName evidence="5">Endopeptidase S2P</fullName>
    </recommendedName>
</protein>
<dbReference type="EMBL" id="LUEZ02000023">
    <property type="protein sequence ID" value="RDB26773.1"/>
    <property type="molecule type" value="Genomic_DNA"/>
</dbReference>
<dbReference type="AlphaFoldDB" id="A0A369K4J6"/>
<organism evidence="9 10">
    <name type="scientific">Hypsizygus marmoreus</name>
    <name type="common">White beech mushroom</name>
    <name type="synonym">Agaricus marmoreus</name>
    <dbReference type="NCBI Taxonomy" id="39966"/>
    <lineage>
        <taxon>Eukaryota</taxon>
        <taxon>Fungi</taxon>
        <taxon>Dikarya</taxon>
        <taxon>Basidiomycota</taxon>
        <taxon>Agaricomycotina</taxon>
        <taxon>Agaricomycetes</taxon>
        <taxon>Agaricomycetidae</taxon>
        <taxon>Agaricales</taxon>
        <taxon>Tricholomatineae</taxon>
        <taxon>Lyophyllaceae</taxon>
        <taxon>Hypsizygus</taxon>
    </lineage>
</organism>
<feature type="transmembrane region" description="Helical" evidence="6">
    <location>
        <begin position="83"/>
        <end position="108"/>
    </location>
</feature>
<keyword evidence="9" id="KW-0378">Hydrolase</keyword>
<comment type="subcellular location">
    <subcellularLocation>
        <location evidence="1">Endomembrane system</location>
        <topology evidence="1">Multi-pass membrane protein</topology>
    </subcellularLocation>
</comment>
<gene>
    <name evidence="9" type="primary">MBTPS2</name>
    <name evidence="9" type="ORF">Hypma_005291</name>
</gene>
<dbReference type="Proteomes" id="UP000076154">
    <property type="component" value="Unassembled WGS sequence"/>
</dbReference>
<feature type="domain" description="Peptidase M50" evidence="8">
    <location>
        <begin position="156"/>
        <end position="487"/>
    </location>
</feature>
<dbReference type="GO" id="GO:0031293">
    <property type="term" value="P:membrane protein intracellular domain proteolysis"/>
    <property type="evidence" value="ECO:0007669"/>
    <property type="project" value="TreeGrafter"/>
</dbReference>
<sequence>MSLSHALLVITLLWAAIHAIHHLLPSKAQSLLPTTRHQSPTHLTLTPLHLRIHTTAYNTAHDHLAACLKRTPLASSLSHFYDAGTILCVLGMLTALLLLSLTTGLSALSLTRKLWTTPSDSGLTKRSLVPNGTDAPWITPIIPGITVPLAHLPLILLSVFLSQIVHEAGHALAGALDLLPILSAGASFTVLIPSAFITFPSTALDALPSRTRARIIAAGPFHNLVFWCLLVFLGYLGLGSMQWSVGYKDVSGAGRVVISVDPGSPLHAYLPPGTLITALDDTPLGSNATTPDTWTFYLTNTGPSPDWSTTPGWCADTSNTTDTCCNPKSPSSSSSNNLACFTSTSTSAPTTNTCLDPIPLLTSPPTTTTRCTSSLNACPTSQTCVRPAQSAQLMRLTIRPLHLHSLNASSIILWSGSRDEVFEEVHVGTLLPRTPLLPIWLPPQARLFWEYLTLSTLSLFFFNLLPLPHLDGSSFLKALLHFAFSRHQDEAFSRHQDEDEEYDLEIGLPRRGNRGRGWGWRSCIWWEGFLMRAIPRCTMGLFVVCTLLGIINVAL</sequence>
<dbReference type="PANTHER" id="PTHR13325">
    <property type="entry name" value="PROTEASE M50 MEMBRANE-BOUND TRANSCRIPTION FACTOR SITE 2 PROTEASE"/>
    <property type="match status" value="1"/>
</dbReference>
<evidence type="ECO:0000256" key="1">
    <source>
        <dbReference type="ARBA" id="ARBA00004127"/>
    </source>
</evidence>
<keyword evidence="2 6" id="KW-0812">Transmembrane</keyword>
<keyword evidence="3 6" id="KW-1133">Transmembrane helix</keyword>
<dbReference type="PRINTS" id="PR01000">
    <property type="entry name" value="SREBPS2PTASE"/>
</dbReference>
<evidence type="ECO:0000259" key="8">
    <source>
        <dbReference type="Pfam" id="PF02163"/>
    </source>
</evidence>
<reference evidence="9" key="1">
    <citation type="submission" date="2018-04" db="EMBL/GenBank/DDBJ databases">
        <title>Whole genome sequencing of Hypsizygus marmoreus.</title>
        <authorList>
            <person name="Choi I.-G."/>
            <person name="Min B."/>
            <person name="Kim J.-G."/>
            <person name="Kim S."/>
            <person name="Oh Y.-L."/>
            <person name="Kong W.-S."/>
            <person name="Park H."/>
            <person name="Jeong J."/>
            <person name="Song E.-S."/>
        </authorList>
    </citation>
    <scope>NUCLEOTIDE SEQUENCE [LARGE SCALE GENOMIC DNA]</scope>
    <source>
        <strain evidence="9">51987-8</strain>
    </source>
</reference>
<keyword evidence="10" id="KW-1185">Reference proteome</keyword>
<dbReference type="OrthoDB" id="7694678at2759"/>
<dbReference type="InterPro" id="IPR001193">
    <property type="entry name" value="MBTPS2"/>
</dbReference>
<keyword evidence="4 6" id="KW-0472">Membrane</keyword>
<dbReference type="GO" id="GO:0005737">
    <property type="term" value="C:cytoplasm"/>
    <property type="evidence" value="ECO:0007669"/>
    <property type="project" value="TreeGrafter"/>
</dbReference>
<dbReference type="GO" id="GO:0004222">
    <property type="term" value="F:metalloendopeptidase activity"/>
    <property type="evidence" value="ECO:0007669"/>
    <property type="project" value="InterPro"/>
</dbReference>
<keyword evidence="7" id="KW-0732">Signal</keyword>
<evidence type="ECO:0000256" key="4">
    <source>
        <dbReference type="ARBA" id="ARBA00023136"/>
    </source>
</evidence>
<dbReference type="STRING" id="39966.A0A369K4J6"/>
<name>A0A369K4J6_HYPMA</name>